<evidence type="ECO:0000256" key="2">
    <source>
        <dbReference type="ARBA" id="ARBA00004496"/>
    </source>
</evidence>
<evidence type="ECO:0000256" key="3">
    <source>
        <dbReference type="ARBA" id="ARBA00005043"/>
    </source>
</evidence>
<comment type="subcellular location">
    <subcellularLocation>
        <location evidence="2">Cytoplasm</location>
    </subcellularLocation>
    <subcellularLocation>
        <location evidence="1">Nucleus</location>
    </subcellularLocation>
</comment>
<reference evidence="10" key="1">
    <citation type="submission" date="2025-08" db="UniProtKB">
        <authorList>
            <consortium name="RefSeq"/>
        </authorList>
    </citation>
    <scope>IDENTIFICATION</scope>
</reference>
<keyword evidence="8" id="KW-0539">Nucleus</keyword>
<organism evidence="9 10">
    <name type="scientific">Acanthaster planci</name>
    <name type="common">Crown-of-thorns starfish</name>
    <dbReference type="NCBI Taxonomy" id="133434"/>
    <lineage>
        <taxon>Eukaryota</taxon>
        <taxon>Metazoa</taxon>
        <taxon>Echinodermata</taxon>
        <taxon>Eleutherozoa</taxon>
        <taxon>Asterozoa</taxon>
        <taxon>Asteroidea</taxon>
        <taxon>Valvatacea</taxon>
        <taxon>Valvatida</taxon>
        <taxon>Acanthasteridae</taxon>
        <taxon>Acanthaster</taxon>
    </lineage>
</organism>
<dbReference type="CDD" id="cd19494">
    <property type="entry name" value="Elp4"/>
    <property type="match status" value="1"/>
</dbReference>
<dbReference type="GO" id="GO:0008023">
    <property type="term" value="C:transcription elongation factor complex"/>
    <property type="evidence" value="ECO:0007669"/>
    <property type="project" value="TreeGrafter"/>
</dbReference>
<evidence type="ECO:0000256" key="5">
    <source>
        <dbReference type="ARBA" id="ARBA00020265"/>
    </source>
</evidence>
<sequence length="416" mass="46198">MRVLRIWVYAIPIFLLAKKKPFYCLVTNMAAPSATRPGVTTITTSFQKKTRGKVTQIPGTRPSLQNGQLLVSSGVPSLDFVVGGGIAVGTTFLIEEDAYGNYASLLLRYFLAEGVMTGQSLFLSSADEKPQKMLKNLPCPVEDDPVKKVAETIRDNEGAVSSEDRMKIAWRYEHLPKHQSTPSTHRFGHFYDLSKSMPSDRLSSISCHCVPMNDESGSVSPYLRLFQHIEQQITEGGFSLLHKQSSNRNILRIAIHSLASPLWGEEQVVSQGVELCQFLHALRALLRNSLAVCVITMPTHLFADVAVIRRVERLCDTAVRLESFAGSDKEKNPVYKEYHGLFHIKQLPRLNSLSGHMPDTTDLAFKLKRKKLTIEKLHLPPELSETVSRPQEDPVLSAIAPSLGCGSTGGRSKLDF</sequence>
<dbReference type="KEGG" id="aplc:110987366"/>
<dbReference type="AlphaFoldDB" id="A0A8B7ZLH3"/>
<name>A0A8B7ZLH3_ACAPL</name>
<keyword evidence="9" id="KW-1185">Reference proteome</keyword>
<dbReference type="OMA" id="NTTMWDD"/>
<evidence type="ECO:0000256" key="7">
    <source>
        <dbReference type="ARBA" id="ARBA00022694"/>
    </source>
</evidence>
<evidence type="ECO:0000256" key="1">
    <source>
        <dbReference type="ARBA" id="ARBA00004123"/>
    </source>
</evidence>
<dbReference type="InterPro" id="IPR027417">
    <property type="entry name" value="P-loop_NTPase"/>
</dbReference>
<dbReference type="PANTHER" id="PTHR12896:SF1">
    <property type="entry name" value="ELONGATOR COMPLEX PROTEIN 4"/>
    <property type="match status" value="1"/>
</dbReference>
<comment type="pathway">
    <text evidence="3">tRNA modification; 5-methoxycarbonylmethyl-2-thiouridine-tRNA biosynthesis.</text>
</comment>
<dbReference type="RefSeq" id="XP_022105745.1">
    <property type="nucleotide sequence ID" value="XM_022250053.1"/>
</dbReference>
<dbReference type="Pfam" id="PF05625">
    <property type="entry name" value="PAXNEB"/>
    <property type="match status" value="1"/>
</dbReference>
<evidence type="ECO:0000256" key="4">
    <source>
        <dbReference type="ARBA" id="ARBA00007573"/>
    </source>
</evidence>
<keyword evidence="7" id="KW-0819">tRNA processing</keyword>
<protein>
    <recommendedName>
        <fullName evidence="5">Elongator complex protein 4</fullName>
    </recommendedName>
</protein>
<proteinExistence type="inferred from homology"/>
<evidence type="ECO:0000313" key="10">
    <source>
        <dbReference type="RefSeq" id="XP_022105745.1"/>
    </source>
</evidence>
<accession>A0A8B7ZLH3</accession>
<dbReference type="PANTHER" id="PTHR12896">
    <property type="entry name" value="PAX6 NEIGHBOR PROTEIN PAXNEB"/>
    <property type="match status" value="1"/>
</dbReference>
<dbReference type="Proteomes" id="UP000694845">
    <property type="component" value="Unplaced"/>
</dbReference>
<dbReference type="OrthoDB" id="289162at2759"/>
<dbReference type="Gene3D" id="3.40.50.300">
    <property type="entry name" value="P-loop containing nucleotide triphosphate hydrolases"/>
    <property type="match status" value="1"/>
</dbReference>
<dbReference type="GO" id="GO:0002098">
    <property type="term" value="P:tRNA wobble uridine modification"/>
    <property type="evidence" value="ECO:0007669"/>
    <property type="project" value="InterPro"/>
</dbReference>
<dbReference type="InterPro" id="IPR008728">
    <property type="entry name" value="Elongator_complex_protein_4"/>
</dbReference>
<dbReference type="GO" id="GO:0005737">
    <property type="term" value="C:cytoplasm"/>
    <property type="evidence" value="ECO:0007669"/>
    <property type="project" value="UniProtKB-SubCell"/>
</dbReference>
<evidence type="ECO:0000313" key="9">
    <source>
        <dbReference type="Proteomes" id="UP000694845"/>
    </source>
</evidence>
<comment type="similarity">
    <text evidence="4">Belongs to the ELP4 family.</text>
</comment>
<dbReference type="UniPathway" id="UPA00988"/>
<keyword evidence="6" id="KW-0963">Cytoplasm</keyword>
<evidence type="ECO:0000256" key="6">
    <source>
        <dbReference type="ARBA" id="ARBA00022490"/>
    </source>
</evidence>
<dbReference type="GO" id="GO:0033588">
    <property type="term" value="C:elongator holoenzyme complex"/>
    <property type="evidence" value="ECO:0007669"/>
    <property type="project" value="InterPro"/>
</dbReference>
<dbReference type="FunFam" id="3.40.50.300:FF:003211">
    <property type="entry name" value="Elongator complex protein, putative"/>
    <property type="match status" value="1"/>
</dbReference>
<evidence type="ECO:0000256" key="8">
    <source>
        <dbReference type="ARBA" id="ARBA00023242"/>
    </source>
</evidence>
<dbReference type="GeneID" id="110987366"/>
<gene>
    <name evidence="10" type="primary">LOC110987366</name>
</gene>